<comment type="caution">
    <text evidence="2">The sequence shown here is derived from an EMBL/GenBank/DDBJ whole genome shotgun (WGS) entry which is preliminary data.</text>
</comment>
<reference evidence="2" key="1">
    <citation type="journal article" date="2023" name="Mol. Phylogenet. Evol.">
        <title>Genome-scale phylogeny and comparative genomics of the fungal order Sordariales.</title>
        <authorList>
            <person name="Hensen N."/>
            <person name="Bonometti L."/>
            <person name="Westerberg I."/>
            <person name="Brannstrom I.O."/>
            <person name="Guillou S."/>
            <person name="Cros-Aarteil S."/>
            <person name="Calhoun S."/>
            <person name="Haridas S."/>
            <person name="Kuo A."/>
            <person name="Mondo S."/>
            <person name="Pangilinan J."/>
            <person name="Riley R."/>
            <person name="LaButti K."/>
            <person name="Andreopoulos B."/>
            <person name="Lipzen A."/>
            <person name="Chen C."/>
            <person name="Yan M."/>
            <person name="Daum C."/>
            <person name="Ng V."/>
            <person name="Clum A."/>
            <person name="Steindorff A."/>
            <person name="Ohm R.A."/>
            <person name="Martin F."/>
            <person name="Silar P."/>
            <person name="Natvig D.O."/>
            <person name="Lalanne C."/>
            <person name="Gautier V."/>
            <person name="Ament-Velasquez S.L."/>
            <person name="Kruys A."/>
            <person name="Hutchinson M.I."/>
            <person name="Powell A.J."/>
            <person name="Barry K."/>
            <person name="Miller A.N."/>
            <person name="Grigoriev I.V."/>
            <person name="Debuchy R."/>
            <person name="Gladieux P."/>
            <person name="Hiltunen Thoren M."/>
            <person name="Johannesson H."/>
        </authorList>
    </citation>
    <scope>NUCLEOTIDE SEQUENCE</scope>
    <source>
        <strain evidence="2">CBS 560.94</strain>
    </source>
</reference>
<reference evidence="2" key="2">
    <citation type="submission" date="2023-06" db="EMBL/GenBank/DDBJ databases">
        <authorList>
            <consortium name="Lawrence Berkeley National Laboratory"/>
            <person name="Haridas S."/>
            <person name="Hensen N."/>
            <person name="Bonometti L."/>
            <person name="Westerberg I."/>
            <person name="Brannstrom I.O."/>
            <person name="Guillou S."/>
            <person name="Cros-Aarteil S."/>
            <person name="Calhoun S."/>
            <person name="Kuo A."/>
            <person name="Mondo S."/>
            <person name="Pangilinan J."/>
            <person name="Riley R."/>
            <person name="Labutti K."/>
            <person name="Andreopoulos B."/>
            <person name="Lipzen A."/>
            <person name="Chen C."/>
            <person name="Yanf M."/>
            <person name="Daum C."/>
            <person name="Ng V."/>
            <person name="Clum A."/>
            <person name="Steindorff A."/>
            <person name="Ohm R."/>
            <person name="Martin F."/>
            <person name="Silar P."/>
            <person name="Natvig D."/>
            <person name="Lalanne C."/>
            <person name="Gautier V."/>
            <person name="Ament-Velasquez S.L."/>
            <person name="Kruys A."/>
            <person name="Hutchinson M.I."/>
            <person name="Powell A.J."/>
            <person name="Barry K."/>
            <person name="Miller A.N."/>
            <person name="Grigoriev I.V."/>
            <person name="Debuchy R."/>
            <person name="Gladieux P."/>
            <person name="Thoren M.H."/>
            <person name="Johannesson H."/>
        </authorList>
    </citation>
    <scope>NUCLEOTIDE SEQUENCE</scope>
    <source>
        <strain evidence="2">CBS 560.94</strain>
    </source>
</reference>
<feature type="compositionally biased region" description="Polar residues" evidence="1">
    <location>
        <begin position="51"/>
        <end position="65"/>
    </location>
</feature>
<evidence type="ECO:0000313" key="3">
    <source>
        <dbReference type="Proteomes" id="UP001278500"/>
    </source>
</evidence>
<feature type="region of interest" description="Disordered" evidence="1">
    <location>
        <begin position="205"/>
        <end position="244"/>
    </location>
</feature>
<feature type="compositionally biased region" description="Basic and acidic residues" evidence="1">
    <location>
        <begin position="224"/>
        <end position="244"/>
    </location>
</feature>
<protein>
    <submittedName>
        <fullName evidence="2">Uncharacterized protein</fullName>
    </submittedName>
</protein>
<name>A0AAE0MY70_9PEZI</name>
<evidence type="ECO:0000256" key="1">
    <source>
        <dbReference type="SAM" id="MobiDB-lite"/>
    </source>
</evidence>
<dbReference type="Proteomes" id="UP001278500">
    <property type="component" value="Unassembled WGS sequence"/>
</dbReference>
<keyword evidence="3" id="KW-1185">Reference proteome</keyword>
<evidence type="ECO:0000313" key="2">
    <source>
        <dbReference type="EMBL" id="KAK3355867.1"/>
    </source>
</evidence>
<dbReference type="AlphaFoldDB" id="A0AAE0MY70"/>
<proteinExistence type="predicted"/>
<feature type="compositionally biased region" description="Basic and acidic residues" evidence="1">
    <location>
        <begin position="205"/>
        <end position="214"/>
    </location>
</feature>
<dbReference type="RefSeq" id="XP_062687245.1">
    <property type="nucleotide sequence ID" value="XM_062830266.1"/>
</dbReference>
<feature type="compositionally biased region" description="Basic and acidic residues" evidence="1">
    <location>
        <begin position="80"/>
        <end position="92"/>
    </location>
</feature>
<organism evidence="2 3">
    <name type="scientific">Neurospora tetraspora</name>
    <dbReference type="NCBI Taxonomy" id="94610"/>
    <lineage>
        <taxon>Eukaryota</taxon>
        <taxon>Fungi</taxon>
        <taxon>Dikarya</taxon>
        <taxon>Ascomycota</taxon>
        <taxon>Pezizomycotina</taxon>
        <taxon>Sordariomycetes</taxon>
        <taxon>Sordariomycetidae</taxon>
        <taxon>Sordariales</taxon>
        <taxon>Sordariaceae</taxon>
        <taxon>Neurospora</taxon>
    </lineage>
</organism>
<dbReference type="GeneID" id="87867420"/>
<accession>A0AAE0MY70</accession>
<gene>
    <name evidence="2" type="ORF">B0H65DRAFT_564825</name>
</gene>
<feature type="region of interest" description="Disordered" evidence="1">
    <location>
        <begin position="51"/>
        <end position="92"/>
    </location>
</feature>
<dbReference type="EMBL" id="JAUEPP010000001">
    <property type="protein sequence ID" value="KAK3355867.1"/>
    <property type="molecule type" value="Genomic_DNA"/>
</dbReference>
<dbReference type="PANTHER" id="PTHR38846:SF1">
    <property type="entry name" value="C3H1-TYPE DOMAIN-CONTAINING PROTEIN"/>
    <property type="match status" value="1"/>
</dbReference>
<sequence length="244" mass="28189">MNSLRAFLLRSLPQRRPPSLNRLVLAGRLRAIGLSPTIPLALGHWHYVGDTTQGHRPNSTKASQPNDKKKPTGKGKKPRLTKEEQEERRKKQEEVVRNFNEFIGGRKLKDWKRLCDTIGLEGEFKSIQSCREAIETVLVNIYDVLEADRTIQAGGKARPQRFPTPQALSKYTVEHKKIYPRENVIKSEPEGALLKHISDPELEEKLQREREERLRKKKEAKLKKKEDTKLNREKEEKQTETGST</sequence>
<dbReference type="PANTHER" id="PTHR38846">
    <property type="entry name" value="C3H1-TYPE DOMAIN-CONTAINING PROTEIN"/>
    <property type="match status" value="1"/>
</dbReference>